<keyword evidence="5" id="KW-0732">Signal</keyword>
<evidence type="ECO:0000256" key="1">
    <source>
        <dbReference type="ARBA" id="ARBA00022617"/>
    </source>
</evidence>
<dbReference type="PROSITE" id="PS51007">
    <property type="entry name" value="CYTC"/>
    <property type="match status" value="1"/>
</dbReference>
<dbReference type="NCBIfam" id="TIGR04485">
    <property type="entry name" value="thiosulf_SoxX"/>
    <property type="match status" value="1"/>
</dbReference>
<gene>
    <name evidence="7" type="ORF">ROJ8625_01519</name>
</gene>
<evidence type="ECO:0000313" key="8">
    <source>
        <dbReference type="Proteomes" id="UP000193570"/>
    </source>
</evidence>
<dbReference type="GO" id="GO:0020037">
    <property type="term" value="F:heme binding"/>
    <property type="evidence" value="ECO:0007669"/>
    <property type="project" value="InterPro"/>
</dbReference>
<dbReference type="InterPro" id="IPR030999">
    <property type="entry name" value="Thiosulf_SoxX"/>
</dbReference>
<keyword evidence="8" id="KW-1185">Reference proteome</keyword>
<keyword evidence="1 4" id="KW-0349">Heme</keyword>
<proteinExistence type="predicted"/>
<feature type="chain" id="PRO_5013095367" evidence="5">
    <location>
        <begin position="25"/>
        <end position="165"/>
    </location>
</feature>
<feature type="signal peptide" evidence="5">
    <location>
        <begin position="1"/>
        <end position="24"/>
    </location>
</feature>
<dbReference type="AlphaFoldDB" id="A0A1X6YY26"/>
<evidence type="ECO:0000256" key="4">
    <source>
        <dbReference type="PROSITE-ProRule" id="PRU00433"/>
    </source>
</evidence>
<reference evidence="7 8" key="1">
    <citation type="submission" date="2017-03" db="EMBL/GenBank/DDBJ databases">
        <authorList>
            <person name="Afonso C.L."/>
            <person name="Miller P.J."/>
            <person name="Scott M.A."/>
            <person name="Spackman E."/>
            <person name="Goraichik I."/>
            <person name="Dimitrov K.M."/>
            <person name="Suarez D.L."/>
            <person name="Swayne D.E."/>
        </authorList>
    </citation>
    <scope>NUCLEOTIDE SEQUENCE [LARGE SCALE GENOMIC DNA]</scope>
    <source>
        <strain evidence="7 8">CECT 8625</strain>
    </source>
</reference>
<name>A0A1X6YY26_9RHOB</name>
<dbReference type="SUPFAM" id="SSF46626">
    <property type="entry name" value="Cytochrome c"/>
    <property type="match status" value="1"/>
</dbReference>
<evidence type="ECO:0000256" key="2">
    <source>
        <dbReference type="ARBA" id="ARBA00022723"/>
    </source>
</evidence>
<dbReference type="InterPro" id="IPR009056">
    <property type="entry name" value="Cyt_c-like_dom"/>
</dbReference>
<dbReference type="OrthoDB" id="9793634at2"/>
<sequence>MTRIERRAASAALLAIASAVPLWAADAVAPTDVSYTELGGIAEPLSDTPGDIENGKALMNKGSGNCIACHQVSALSELPFHGEVGPPLDGVAERWDEAQIRGIVANAKKTFPGTIMPAFYHTGPYVRPGDAYTGEAATGDLAPILSAQDVEDLVAFLMTLDTYPE</sequence>
<dbReference type="EMBL" id="FWFK01000002">
    <property type="protein sequence ID" value="SLN32690.1"/>
    <property type="molecule type" value="Genomic_DNA"/>
</dbReference>
<keyword evidence="2 4" id="KW-0479">Metal-binding</keyword>
<dbReference type="InterPro" id="IPR036909">
    <property type="entry name" value="Cyt_c-like_dom_sf"/>
</dbReference>
<dbReference type="RefSeq" id="WP_085791238.1">
    <property type="nucleotide sequence ID" value="NZ_FWFK01000002.1"/>
</dbReference>
<evidence type="ECO:0000256" key="5">
    <source>
        <dbReference type="SAM" id="SignalP"/>
    </source>
</evidence>
<organism evidence="7 8">
    <name type="scientific">Roseivivax jejudonensis</name>
    <dbReference type="NCBI Taxonomy" id="1529041"/>
    <lineage>
        <taxon>Bacteria</taxon>
        <taxon>Pseudomonadati</taxon>
        <taxon>Pseudomonadota</taxon>
        <taxon>Alphaproteobacteria</taxon>
        <taxon>Rhodobacterales</taxon>
        <taxon>Roseobacteraceae</taxon>
        <taxon>Roseivivax</taxon>
    </lineage>
</organism>
<feature type="domain" description="Cytochrome c" evidence="6">
    <location>
        <begin position="50"/>
        <end position="161"/>
    </location>
</feature>
<accession>A0A1X6YY26</accession>
<evidence type="ECO:0000313" key="7">
    <source>
        <dbReference type="EMBL" id="SLN32690.1"/>
    </source>
</evidence>
<dbReference type="Gene3D" id="1.10.760.10">
    <property type="entry name" value="Cytochrome c-like domain"/>
    <property type="match status" value="1"/>
</dbReference>
<evidence type="ECO:0000259" key="6">
    <source>
        <dbReference type="PROSITE" id="PS51007"/>
    </source>
</evidence>
<dbReference type="GO" id="GO:0046872">
    <property type="term" value="F:metal ion binding"/>
    <property type="evidence" value="ECO:0007669"/>
    <property type="project" value="UniProtKB-KW"/>
</dbReference>
<dbReference type="GO" id="GO:0009055">
    <property type="term" value="F:electron transfer activity"/>
    <property type="evidence" value="ECO:0007669"/>
    <property type="project" value="InterPro"/>
</dbReference>
<protein>
    <submittedName>
        <fullName evidence="7">Cytochrome c</fullName>
    </submittedName>
</protein>
<dbReference type="Proteomes" id="UP000193570">
    <property type="component" value="Unassembled WGS sequence"/>
</dbReference>
<keyword evidence="3 4" id="KW-0408">Iron</keyword>
<evidence type="ECO:0000256" key="3">
    <source>
        <dbReference type="ARBA" id="ARBA00023004"/>
    </source>
</evidence>
<dbReference type="Pfam" id="PF00034">
    <property type="entry name" value="Cytochrom_C"/>
    <property type="match status" value="1"/>
</dbReference>